<dbReference type="AlphaFoldDB" id="A0AAE1GZU5"/>
<feature type="compositionally biased region" description="Basic and acidic residues" evidence="1">
    <location>
        <begin position="319"/>
        <end position="338"/>
    </location>
</feature>
<protein>
    <submittedName>
        <fullName evidence="4">Regulator of G-protein signaling loco</fullName>
    </submittedName>
</protein>
<evidence type="ECO:0000313" key="4">
    <source>
        <dbReference type="EMBL" id="KAK3910935.1"/>
    </source>
</evidence>
<dbReference type="EMBL" id="JAHWGI010000215">
    <property type="protein sequence ID" value="KAK3910935.1"/>
    <property type="molecule type" value="Genomic_DNA"/>
</dbReference>
<feature type="compositionally biased region" description="Low complexity" evidence="1">
    <location>
        <begin position="284"/>
        <end position="293"/>
    </location>
</feature>
<feature type="compositionally biased region" description="Acidic residues" evidence="1">
    <location>
        <begin position="149"/>
        <end position="160"/>
    </location>
</feature>
<feature type="compositionally biased region" description="Gly residues" evidence="1">
    <location>
        <begin position="183"/>
        <end position="207"/>
    </location>
</feature>
<feature type="domain" description="PH" evidence="2">
    <location>
        <begin position="626"/>
        <end position="723"/>
    </location>
</feature>
<feature type="region of interest" description="Disordered" evidence="1">
    <location>
        <begin position="1"/>
        <end position="30"/>
    </location>
</feature>
<evidence type="ECO:0000259" key="3">
    <source>
        <dbReference type="PROSITE" id="PS50106"/>
    </source>
</evidence>
<evidence type="ECO:0000259" key="2">
    <source>
        <dbReference type="PROSITE" id="PS50003"/>
    </source>
</evidence>
<feature type="non-terminal residue" evidence="4">
    <location>
        <position position="729"/>
    </location>
</feature>
<feature type="region of interest" description="Disordered" evidence="1">
    <location>
        <begin position="145"/>
        <end position="301"/>
    </location>
</feature>
<dbReference type="InterPro" id="IPR036034">
    <property type="entry name" value="PDZ_sf"/>
</dbReference>
<gene>
    <name evidence="4" type="ORF">KUF71_020639</name>
</gene>
<feature type="compositionally biased region" description="Basic and acidic residues" evidence="1">
    <location>
        <begin position="214"/>
        <end position="252"/>
    </location>
</feature>
<dbReference type="PROSITE" id="PS50003">
    <property type="entry name" value="PH_DOMAIN"/>
    <property type="match status" value="2"/>
</dbReference>
<dbReference type="InterPro" id="IPR001849">
    <property type="entry name" value="PH_domain"/>
</dbReference>
<dbReference type="InterPro" id="IPR011993">
    <property type="entry name" value="PH-like_dom_sf"/>
</dbReference>
<reference evidence="4" key="2">
    <citation type="journal article" date="2023" name="BMC Genomics">
        <title>Pest status, molecular evolution, and epigenetic factors derived from the genome assembly of Frankliniella fusca, a thysanopteran phytovirus vector.</title>
        <authorList>
            <person name="Catto M.A."/>
            <person name="Labadie P.E."/>
            <person name="Jacobson A.L."/>
            <person name="Kennedy G.G."/>
            <person name="Srinivasan R."/>
            <person name="Hunt B.G."/>
        </authorList>
    </citation>
    <scope>NUCLEOTIDE SEQUENCE</scope>
    <source>
        <strain evidence="4">PL_HMW_Pooled</strain>
    </source>
</reference>
<dbReference type="Pfam" id="PF00595">
    <property type="entry name" value="PDZ"/>
    <property type="match status" value="1"/>
</dbReference>
<dbReference type="SMART" id="SM00233">
    <property type="entry name" value="PH"/>
    <property type="match status" value="2"/>
</dbReference>
<dbReference type="PANTHER" id="PTHR47644">
    <property type="entry name" value="AGAP008221-PA"/>
    <property type="match status" value="1"/>
</dbReference>
<evidence type="ECO:0000313" key="5">
    <source>
        <dbReference type="Proteomes" id="UP001219518"/>
    </source>
</evidence>
<feature type="compositionally biased region" description="Polar residues" evidence="1">
    <location>
        <begin position="1"/>
        <end position="10"/>
    </location>
</feature>
<sequence length="729" mass="78660">PRRWSGSDNEAGTEARSGGGAAGVGAAPAGAAAAAGAAGQQQQGAAALGRRRGSIPIQRSPDALLAVDSAATITGGGTLPRVNRLSPNRYAGSCAGSPGRRVIKRKSPEGAGAGLKALSAESLRSVSPGSDSVFYSEGVCHHCGREVAEDGGEEEHDAEAEGPAIVQPPADFADSPNGHRHGGNGGSCGGGGGGGNGGRSSRGGSRGVPGRLYKKADQRFRSEERALDRRSHRLHGEGARARSEERLQGERRTRFRQHARSTDASMDDLEQRASGSSTSVAMRSPDGPEGSGSEPEDEDGHVYADSFRTHHWIFIGDSEEARVWQPPDERDRGEHGLHGEAGGAGGGAEAGAGGRRGSTESTNSERDFRNRFTYITHRMVHRKVAGEMYRRRLASEPIECDKTVNVRRGSGEFGLRVHGARPVVVASVEPESPALSSGLEVGDILISVNGVNVLEAPHSEVIRIAHAGSEQLQLEVARTCHVLTPTVREPGARSPLFSGHLWRLGCGDTRWLRRWVCLRKDNSLYYYKTDAETDPLGALQLAGYAASRCPDAGPAGGAGAGGATRPHCFRLSRHRGPTVTFSAESEEAAMRWLAVLGHSIERNNHAEQWLEASRYNLRLAPSAVLHPDCIGYLEWLDRRWRSWRRRYCVLKDACIFYYRSGGADSALGMACLHGYRLLSTTIAGRRHVFEMIPPLVHQRHFFFSTETEMDKKRWMSAMEYSILRWVKVA</sequence>
<accession>A0AAE1GZU5</accession>
<feature type="region of interest" description="Disordered" evidence="1">
    <location>
        <begin position="319"/>
        <end position="367"/>
    </location>
</feature>
<comment type="caution">
    <text evidence="4">The sequence shown here is derived from an EMBL/GenBank/DDBJ whole genome shotgun (WGS) entry which is preliminary data.</text>
</comment>
<dbReference type="SUPFAM" id="SSF50729">
    <property type="entry name" value="PH domain-like"/>
    <property type="match status" value="2"/>
</dbReference>
<keyword evidence="5" id="KW-1185">Reference proteome</keyword>
<feature type="domain" description="PH" evidence="2">
    <location>
        <begin position="494"/>
        <end position="601"/>
    </location>
</feature>
<name>A0AAE1GZU5_9NEOP</name>
<dbReference type="Pfam" id="PF00169">
    <property type="entry name" value="PH"/>
    <property type="match status" value="2"/>
</dbReference>
<dbReference type="Gene3D" id="2.30.42.10">
    <property type="match status" value="1"/>
</dbReference>
<dbReference type="SMART" id="SM00228">
    <property type="entry name" value="PDZ"/>
    <property type="match status" value="1"/>
</dbReference>
<feature type="region of interest" description="Disordered" evidence="1">
    <location>
        <begin position="75"/>
        <end position="116"/>
    </location>
</feature>
<feature type="domain" description="PDZ" evidence="3">
    <location>
        <begin position="403"/>
        <end position="480"/>
    </location>
</feature>
<dbReference type="SUPFAM" id="SSF50156">
    <property type="entry name" value="PDZ domain-like"/>
    <property type="match status" value="1"/>
</dbReference>
<evidence type="ECO:0000256" key="1">
    <source>
        <dbReference type="SAM" id="MobiDB-lite"/>
    </source>
</evidence>
<dbReference type="PROSITE" id="PS50106">
    <property type="entry name" value="PDZ"/>
    <property type="match status" value="1"/>
</dbReference>
<feature type="compositionally biased region" description="Gly residues" evidence="1">
    <location>
        <begin position="339"/>
        <end position="356"/>
    </location>
</feature>
<reference evidence="4" key="1">
    <citation type="submission" date="2021-07" db="EMBL/GenBank/DDBJ databases">
        <authorList>
            <person name="Catto M.A."/>
            <person name="Jacobson A."/>
            <person name="Kennedy G."/>
            <person name="Labadie P."/>
            <person name="Hunt B.G."/>
            <person name="Srinivasan R."/>
        </authorList>
    </citation>
    <scope>NUCLEOTIDE SEQUENCE</scope>
    <source>
        <strain evidence="4">PL_HMW_Pooled</strain>
        <tissue evidence="4">Head</tissue>
    </source>
</reference>
<dbReference type="PANTHER" id="PTHR47644:SF1">
    <property type="entry name" value="PDZ DOMAIN-CONTAINING PROTEIN"/>
    <property type="match status" value="1"/>
</dbReference>
<dbReference type="Gene3D" id="2.30.29.30">
    <property type="entry name" value="Pleckstrin-homology domain (PH domain)/Phosphotyrosine-binding domain (PTB)"/>
    <property type="match status" value="2"/>
</dbReference>
<dbReference type="Proteomes" id="UP001219518">
    <property type="component" value="Unassembled WGS sequence"/>
</dbReference>
<organism evidence="4 5">
    <name type="scientific">Frankliniella fusca</name>
    <dbReference type="NCBI Taxonomy" id="407009"/>
    <lineage>
        <taxon>Eukaryota</taxon>
        <taxon>Metazoa</taxon>
        <taxon>Ecdysozoa</taxon>
        <taxon>Arthropoda</taxon>
        <taxon>Hexapoda</taxon>
        <taxon>Insecta</taxon>
        <taxon>Pterygota</taxon>
        <taxon>Neoptera</taxon>
        <taxon>Paraneoptera</taxon>
        <taxon>Thysanoptera</taxon>
        <taxon>Terebrantia</taxon>
        <taxon>Thripoidea</taxon>
        <taxon>Thripidae</taxon>
        <taxon>Frankliniella</taxon>
    </lineage>
</organism>
<dbReference type="InterPro" id="IPR001478">
    <property type="entry name" value="PDZ"/>
</dbReference>
<proteinExistence type="predicted"/>